<name>A5IKW9_THEP1</name>
<dbReference type="HOGENOM" id="CLU_028669_0_0_0"/>
<accession>A5IKW9</accession>
<reference evidence="3" key="1">
    <citation type="submission" date="2007-05" db="EMBL/GenBank/DDBJ databases">
        <title>Complete sequence of Thermotoga petrophila RKU-1.</title>
        <authorList>
            <consortium name="US DOE Joint Genome Institute"/>
            <person name="Copeland A."/>
            <person name="Lucas S."/>
            <person name="Lapidus A."/>
            <person name="Barry K."/>
            <person name="Glavina del Rio T."/>
            <person name="Dalin E."/>
            <person name="Tice H."/>
            <person name="Pitluck S."/>
            <person name="Sims D."/>
            <person name="Brettin T."/>
            <person name="Bruce D."/>
            <person name="Detter J.C."/>
            <person name="Han C."/>
            <person name="Tapia R."/>
            <person name="Schmutz J."/>
            <person name="Larimer F."/>
            <person name="Land M."/>
            <person name="Hauser L."/>
            <person name="Kyrpides N."/>
            <person name="Mikhailova N."/>
            <person name="Nelson K."/>
            <person name="Gogarten J.P."/>
            <person name="Noll K."/>
            <person name="Richardson P."/>
        </authorList>
    </citation>
    <scope>NUCLEOTIDE SEQUENCE [LARGE SCALE GENOMIC DNA]</scope>
    <source>
        <strain evidence="3">ATCC BAA-488 / DSM 13995 / JCM 10881 / RKU-1</strain>
    </source>
</reference>
<reference evidence="2 3" key="2">
    <citation type="journal article" date="2009" name="Proc. Natl. Acad. Sci. U.S.A.">
        <title>On the chimeric nature, thermophilic origin, and phylogenetic placement of the Thermotogales.</title>
        <authorList>
            <person name="Zhaxybayeva O."/>
            <person name="Swithers K.S."/>
            <person name="Lapierre P."/>
            <person name="Fournier G.P."/>
            <person name="Bickhart D.M."/>
            <person name="DeBoy R.T."/>
            <person name="Nelson K.E."/>
            <person name="Nesbo C.L."/>
            <person name="Doolittle W.F."/>
            <person name="Gogarten J.P."/>
            <person name="Noll K.M."/>
        </authorList>
    </citation>
    <scope>NUCLEOTIDE SEQUENCE [LARGE SCALE GENOMIC DNA]</scope>
    <source>
        <strain evidence="3">ATCC BAA-488 / DSM 13995 / JCM 10881 / RKU-1</strain>
    </source>
</reference>
<organism evidence="2 3">
    <name type="scientific">Thermotoga petrophila (strain ATCC BAA-488 / DSM 13995 / JCM 10881 / RKU-1)</name>
    <dbReference type="NCBI Taxonomy" id="390874"/>
    <lineage>
        <taxon>Bacteria</taxon>
        <taxon>Thermotogati</taxon>
        <taxon>Thermotogota</taxon>
        <taxon>Thermotogae</taxon>
        <taxon>Thermotogales</taxon>
        <taxon>Thermotogaceae</taxon>
        <taxon>Thermotoga</taxon>
    </lineage>
</organism>
<gene>
    <name evidence="2" type="ordered locus">Tpet_0823</name>
</gene>
<feature type="transmembrane region" description="Helical" evidence="1">
    <location>
        <begin position="532"/>
        <end position="550"/>
    </location>
</feature>
<dbReference type="EMBL" id="CP000702">
    <property type="protein sequence ID" value="ABQ46842.1"/>
    <property type="molecule type" value="Genomic_DNA"/>
</dbReference>
<dbReference type="RefSeq" id="WP_011943409.1">
    <property type="nucleotide sequence ID" value="NC_009486.1"/>
</dbReference>
<feature type="transmembrane region" description="Helical" evidence="1">
    <location>
        <begin position="279"/>
        <end position="298"/>
    </location>
</feature>
<proteinExistence type="predicted"/>
<feature type="transmembrane region" description="Helical" evidence="1">
    <location>
        <begin position="304"/>
        <end position="323"/>
    </location>
</feature>
<sequence>MKKWIFLFLLFLVVPVLSLAIDLENVTAQFQKLVEDYESGSPQDPFVSYVKENIPQLQKYRIFRRFLAGSVEKTEFAKTPGDYLFVLYQSWKETNWERKLSNVLFLSYFQSTMSGSKPSESVLKNSPAFNSFFAEYRMFVRSNALNLIRWILAYYTGGTNTPPPVEFNLGIRKLGFSFNVNHDVHPDILKLLPEDLETKLKEAIEEIASSKNQAEYTRNINRQASLLWKEFESNISALQNEVADVFENTSPSISNFWWIRFVVYGILLVIFLRKYRTILQFIIAAEILFIWATKSLYLNTVENMIFSTVVVFMFIFFNFILLVRRRYLYPLLSLIFVFLLFIPSYISIREMGMDSAFENSPYYDQLKVEIFEDPDSHVKTAIRRMNTIALSSKEHTKQIVETLGSLPEELLKIEALKSIESTKNGIFLQLNDRSKFFTTAGFEDRLNLTGKIEGDLSDYLSQEKSRYRKYKREIKSLDQFVERITSYTSEKFSQDFERELTNTIERYPLIEGVSFSYSTEKRYLSLKPYRTVNGLIGIFTFFLLFFSAVLGGRYLIFPAAATLFTSILSMIKWKHLEVFVESGIFPLIIETSSTHTFHIEVFLIFVSLFLLYKNFMKRRVKA</sequence>
<dbReference type="Proteomes" id="UP000006558">
    <property type="component" value="Chromosome"/>
</dbReference>
<evidence type="ECO:0000256" key="1">
    <source>
        <dbReference type="SAM" id="Phobius"/>
    </source>
</evidence>
<dbReference type="AlphaFoldDB" id="A5IKW9"/>
<dbReference type="STRING" id="390874.Tpet_0823"/>
<evidence type="ECO:0000313" key="3">
    <source>
        <dbReference type="Proteomes" id="UP000006558"/>
    </source>
</evidence>
<feature type="transmembrane region" description="Helical" evidence="1">
    <location>
        <begin position="328"/>
        <end position="348"/>
    </location>
</feature>
<protein>
    <submittedName>
        <fullName evidence="2">Uncharacterized protein</fullName>
    </submittedName>
</protein>
<keyword evidence="1" id="KW-0472">Membrane</keyword>
<dbReference type="KEGG" id="tpt:Tpet_0823"/>
<dbReference type="eggNOG" id="ENOG5032YVC">
    <property type="taxonomic scope" value="Bacteria"/>
</dbReference>
<feature type="transmembrane region" description="Helical" evidence="1">
    <location>
        <begin position="256"/>
        <end position="272"/>
    </location>
</feature>
<evidence type="ECO:0000313" key="2">
    <source>
        <dbReference type="EMBL" id="ABQ46842.1"/>
    </source>
</evidence>
<feature type="transmembrane region" description="Helical" evidence="1">
    <location>
        <begin position="593"/>
        <end position="612"/>
    </location>
</feature>
<keyword evidence="1" id="KW-0812">Transmembrane</keyword>
<keyword evidence="1" id="KW-1133">Transmembrane helix</keyword>